<organism evidence="1">
    <name type="scientific">Lepeophtheirus salmonis</name>
    <name type="common">Salmon louse</name>
    <name type="synonym">Caligus salmonis</name>
    <dbReference type="NCBI Taxonomy" id="72036"/>
    <lineage>
        <taxon>Eukaryota</taxon>
        <taxon>Metazoa</taxon>
        <taxon>Ecdysozoa</taxon>
        <taxon>Arthropoda</taxon>
        <taxon>Crustacea</taxon>
        <taxon>Multicrustacea</taxon>
        <taxon>Hexanauplia</taxon>
        <taxon>Copepoda</taxon>
        <taxon>Siphonostomatoida</taxon>
        <taxon>Caligidae</taxon>
        <taxon>Lepeophtheirus</taxon>
    </lineage>
</organism>
<protein>
    <submittedName>
        <fullName evidence="1">Uncharacterized protein</fullName>
    </submittedName>
</protein>
<accession>A0A0K2UM14</accession>
<sequence length="115" mass="12965">ELLKALTTELRSLISPSFDRIKKRKYILSNTITFPEVGTLLNSSTSADVFSKGLFEIGSLTIVSRQYLVNIPSASPFSSFSRSLDVHDVTSKEHHTAYFLELPVFPYKEQDHPLC</sequence>
<reference evidence="1" key="1">
    <citation type="submission" date="2014-05" db="EMBL/GenBank/DDBJ databases">
        <authorList>
            <person name="Chronopoulou M."/>
        </authorList>
    </citation>
    <scope>NUCLEOTIDE SEQUENCE</scope>
    <source>
        <tissue evidence="1">Whole organism</tissue>
    </source>
</reference>
<feature type="non-terminal residue" evidence="1">
    <location>
        <position position="1"/>
    </location>
</feature>
<dbReference type="EMBL" id="HACA01021546">
    <property type="protein sequence ID" value="CDW38907.1"/>
    <property type="molecule type" value="Transcribed_RNA"/>
</dbReference>
<dbReference type="AlphaFoldDB" id="A0A0K2UM14"/>
<name>A0A0K2UM14_LEPSM</name>
<evidence type="ECO:0000313" key="1">
    <source>
        <dbReference type="EMBL" id="CDW38907.1"/>
    </source>
</evidence>
<proteinExistence type="predicted"/>